<proteinExistence type="predicted"/>
<evidence type="ECO:0000256" key="1">
    <source>
        <dbReference type="SAM" id="SignalP"/>
    </source>
</evidence>
<dbReference type="AlphaFoldDB" id="A0A7I4Z7B6"/>
<feature type="chain" id="PRO_5029564806" evidence="1">
    <location>
        <begin position="22"/>
        <end position="73"/>
    </location>
</feature>
<sequence length="73" mass="7684">MKLTVLLAVFVVMVAIPSLHGQAMPPYTIDPNGPMSPDRPGGAFGFGGGGLGVAIPPNMRGKRDLQANEYEYP</sequence>
<keyword evidence="1" id="KW-0732">Signal</keyword>
<protein>
    <submittedName>
        <fullName evidence="3">Uncharacterized protein</fullName>
    </submittedName>
</protein>
<evidence type="ECO:0000313" key="2">
    <source>
        <dbReference type="Proteomes" id="UP000025227"/>
    </source>
</evidence>
<dbReference type="Proteomes" id="UP000025227">
    <property type="component" value="Unplaced"/>
</dbReference>
<dbReference type="WBParaSite" id="HCON_00192860-00001">
    <property type="protein sequence ID" value="HCON_00192860-00001"/>
    <property type="gene ID" value="HCON_00192860"/>
</dbReference>
<accession>A0A7I4Z7B6</accession>
<reference evidence="3" key="1">
    <citation type="submission" date="2020-12" db="UniProtKB">
        <authorList>
            <consortium name="WormBaseParasite"/>
        </authorList>
    </citation>
    <scope>IDENTIFICATION</scope>
    <source>
        <strain evidence="3">MHco3</strain>
    </source>
</reference>
<keyword evidence="2" id="KW-1185">Reference proteome</keyword>
<dbReference type="OrthoDB" id="10495653at2759"/>
<feature type="signal peptide" evidence="1">
    <location>
        <begin position="1"/>
        <end position="21"/>
    </location>
</feature>
<organism evidence="2 3">
    <name type="scientific">Haemonchus contortus</name>
    <name type="common">Barber pole worm</name>
    <dbReference type="NCBI Taxonomy" id="6289"/>
    <lineage>
        <taxon>Eukaryota</taxon>
        <taxon>Metazoa</taxon>
        <taxon>Ecdysozoa</taxon>
        <taxon>Nematoda</taxon>
        <taxon>Chromadorea</taxon>
        <taxon>Rhabditida</taxon>
        <taxon>Rhabditina</taxon>
        <taxon>Rhabditomorpha</taxon>
        <taxon>Strongyloidea</taxon>
        <taxon>Trichostrongylidae</taxon>
        <taxon>Haemonchus</taxon>
    </lineage>
</organism>
<name>A0A7I4Z7B6_HAECO</name>
<evidence type="ECO:0000313" key="3">
    <source>
        <dbReference type="WBParaSite" id="HCON_00192860-00001"/>
    </source>
</evidence>